<dbReference type="EMBL" id="MFMA01000053">
    <property type="protein sequence ID" value="OGG73464.1"/>
    <property type="molecule type" value="Genomic_DNA"/>
</dbReference>
<feature type="transmembrane region" description="Helical" evidence="1">
    <location>
        <begin position="42"/>
        <end position="64"/>
    </location>
</feature>
<reference evidence="2 3" key="1">
    <citation type="journal article" date="2016" name="Nat. Commun.">
        <title>Thousands of microbial genomes shed light on interconnected biogeochemical processes in an aquifer system.</title>
        <authorList>
            <person name="Anantharaman K."/>
            <person name="Brown C.T."/>
            <person name="Hug L.A."/>
            <person name="Sharon I."/>
            <person name="Castelle C.J."/>
            <person name="Probst A.J."/>
            <person name="Thomas B.C."/>
            <person name="Singh A."/>
            <person name="Wilkins M.J."/>
            <person name="Karaoz U."/>
            <person name="Brodie E.L."/>
            <person name="Williams K.H."/>
            <person name="Hubbard S.S."/>
            <person name="Banfield J.F."/>
        </authorList>
    </citation>
    <scope>NUCLEOTIDE SEQUENCE [LARGE SCALE GENOMIC DNA]</scope>
</reference>
<feature type="transmembrane region" description="Helical" evidence="1">
    <location>
        <begin position="12"/>
        <end position="30"/>
    </location>
</feature>
<keyword evidence="1" id="KW-1133">Transmembrane helix</keyword>
<feature type="transmembrane region" description="Helical" evidence="1">
    <location>
        <begin position="85"/>
        <end position="111"/>
    </location>
</feature>
<keyword evidence="1" id="KW-0812">Transmembrane</keyword>
<name>A0A1F6EII7_9BACT</name>
<organism evidence="2 3">
    <name type="scientific">Candidatus Kaiserbacteria bacterium RIFCSPLOWO2_01_FULL_54_20</name>
    <dbReference type="NCBI Taxonomy" id="1798513"/>
    <lineage>
        <taxon>Bacteria</taxon>
        <taxon>Candidatus Kaiseribacteriota</taxon>
    </lineage>
</organism>
<dbReference type="Pfam" id="PF07098">
    <property type="entry name" value="DUF1360"/>
    <property type="match status" value="2"/>
</dbReference>
<dbReference type="AlphaFoldDB" id="A0A1F6EII7"/>
<sequence>MDFARHTFAYNMWNFWLSVFFVIVLAAALLEMKEVRGGFLVSVSPFDAIMMTFATFRITRLIVYDRITLWFRELFIGRTSAFMTVAADLLHCPWCIGVWSALIVVFCYFVFTWAWSVIFFLALAGAGSLLQVIANGIGWRAEILKNDAKQL</sequence>
<dbReference type="InterPro" id="IPR010773">
    <property type="entry name" value="Mycophage_PG1_Gp7"/>
</dbReference>
<feature type="transmembrane region" description="Helical" evidence="1">
    <location>
        <begin position="117"/>
        <end position="139"/>
    </location>
</feature>
<keyword evidence="1" id="KW-0472">Membrane</keyword>
<evidence type="ECO:0000256" key="1">
    <source>
        <dbReference type="SAM" id="Phobius"/>
    </source>
</evidence>
<dbReference type="STRING" id="1798513.A3A40_01890"/>
<dbReference type="Proteomes" id="UP000178427">
    <property type="component" value="Unassembled WGS sequence"/>
</dbReference>
<evidence type="ECO:0008006" key="4">
    <source>
        <dbReference type="Google" id="ProtNLM"/>
    </source>
</evidence>
<comment type="caution">
    <text evidence="2">The sequence shown here is derived from an EMBL/GenBank/DDBJ whole genome shotgun (WGS) entry which is preliminary data.</text>
</comment>
<protein>
    <recommendedName>
        <fullName evidence="4">DUF1360 domain-containing protein</fullName>
    </recommendedName>
</protein>
<evidence type="ECO:0000313" key="3">
    <source>
        <dbReference type="Proteomes" id="UP000178427"/>
    </source>
</evidence>
<evidence type="ECO:0000313" key="2">
    <source>
        <dbReference type="EMBL" id="OGG73464.1"/>
    </source>
</evidence>
<accession>A0A1F6EII7</accession>
<proteinExistence type="predicted"/>
<gene>
    <name evidence="2" type="ORF">A3A40_01890</name>
</gene>